<reference evidence="1 2" key="2">
    <citation type="submission" date="2018-11" db="EMBL/GenBank/DDBJ databases">
        <authorList>
            <consortium name="Pathogen Informatics"/>
        </authorList>
    </citation>
    <scope>NUCLEOTIDE SEQUENCE [LARGE SCALE GENOMIC DNA]</scope>
    <source>
        <strain evidence="1">Dakar</strain>
        <strain evidence="2">Dakar, Senegal</strain>
    </source>
</reference>
<evidence type="ECO:0000313" key="2">
    <source>
        <dbReference type="Proteomes" id="UP000279833"/>
    </source>
</evidence>
<accession>A0A183KNG8</accession>
<evidence type="ECO:0000313" key="1">
    <source>
        <dbReference type="EMBL" id="VDP61854.1"/>
    </source>
</evidence>
<sequence length="125" mass="14275">MPLGYSYRLFWSTCLDSDHALIRTRICLRLTGRRKTTLRRPIRVELSDKEAKCRFQEQLRSHLNSCKGEADPDVAWKDIRTAVEAAAISIFDLDQKVAKNQWISTKSIALIDPRKLISSGSEQIG</sequence>
<dbReference type="AlphaFoldDB" id="A0A183KNG8"/>
<gene>
    <name evidence="1" type="ORF">SCUD_LOCUS16596</name>
</gene>
<dbReference type="EMBL" id="UZAK01038843">
    <property type="protein sequence ID" value="VDP61854.1"/>
    <property type="molecule type" value="Genomic_DNA"/>
</dbReference>
<name>A0A183KNG8_9TREM</name>
<dbReference type="Proteomes" id="UP000279833">
    <property type="component" value="Unassembled WGS sequence"/>
</dbReference>
<protein>
    <submittedName>
        <fullName evidence="1 3">Uncharacterized protein</fullName>
    </submittedName>
</protein>
<proteinExistence type="predicted"/>
<reference evidence="3" key="1">
    <citation type="submission" date="2016-06" db="UniProtKB">
        <authorList>
            <consortium name="WormBaseParasite"/>
        </authorList>
    </citation>
    <scope>IDENTIFICATION</scope>
</reference>
<keyword evidence="2" id="KW-1185">Reference proteome</keyword>
<dbReference type="WBParaSite" id="SCUD_0001659901-mRNA-1">
    <property type="protein sequence ID" value="SCUD_0001659901-mRNA-1"/>
    <property type="gene ID" value="SCUD_0001659901"/>
</dbReference>
<dbReference type="STRING" id="6186.A0A183KNG8"/>
<evidence type="ECO:0000313" key="3">
    <source>
        <dbReference type="WBParaSite" id="SCUD_0001659901-mRNA-1"/>
    </source>
</evidence>
<organism evidence="3">
    <name type="scientific">Schistosoma curassoni</name>
    <dbReference type="NCBI Taxonomy" id="6186"/>
    <lineage>
        <taxon>Eukaryota</taxon>
        <taxon>Metazoa</taxon>
        <taxon>Spiralia</taxon>
        <taxon>Lophotrochozoa</taxon>
        <taxon>Platyhelminthes</taxon>
        <taxon>Trematoda</taxon>
        <taxon>Digenea</taxon>
        <taxon>Strigeidida</taxon>
        <taxon>Schistosomatoidea</taxon>
        <taxon>Schistosomatidae</taxon>
        <taxon>Schistosoma</taxon>
    </lineage>
</organism>